<name>A0A317X8A6_9EURO</name>
<keyword evidence="1" id="KW-0472">Membrane</keyword>
<dbReference type="InterPro" id="IPR036259">
    <property type="entry name" value="MFS_trans_sf"/>
</dbReference>
<sequence length="342" mass="37181">MAQASFELDSLATSTSNHITRQPSIQSISYQPPNAEFSLPPVDTGKQAWLLLAACWAVEALVFGFGFSFGVFQDFYTTHPPFSSSNNIAIIGTTTMGVMYIGIPFGLTPCRLYPRWARWFTLLGLSIASLALATSSFCTNTTQLIGTQGILLGLGGFLASCPSTIYIDEWFIHRKGMAYGIVWSAAGLGGAFLPLLLQSLLDKYGFQTATRVWACILFVSSAPLTFFIKPRLPYAATTHPRPINTRSATSTFFLPGIYLSIYARTILNISVSTGYILVSPLTDYLDISTCILVSAIGAAASALLIWGFASFLPVLYLFCILYGLFAGCWTSLWPGIMRSFSA</sequence>
<dbReference type="Proteomes" id="UP000246702">
    <property type="component" value="Unassembled WGS sequence"/>
</dbReference>
<comment type="caution">
    <text evidence="2">The sequence shown here is derived from an EMBL/GenBank/DDBJ whole genome shotgun (WGS) entry which is preliminary data.</text>
</comment>
<feature type="transmembrane region" description="Helical" evidence="1">
    <location>
        <begin position="290"/>
        <end position="309"/>
    </location>
</feature>
<evidence type="ECO:0000256" key="1">
    <source>
        <dbReference type="SAM" id="Phobius"/>
    </source>
</evidence>
<keyword evidence="3" id="KW-1185">Reference proteome</keyword>
<evidence type="ECO:0000313" key="2">
    <source>
        <dbReference type="EMBL" id="PWY93138.1"/>
    </source>
</evidence>
<accession>A0A317X8A6</accession>
<feature type="transmembrane region" description="Helical" evidence="1">
    <location>
        <begin position="150"/>
        <end position="167"/>
    </location>
</feature>
<dbReference type="EMBL" id="MSFK01000007">
    <property type="protein sequence ID" value="PWY93138.1"/>
    <property type="molecule type" value="Genomic_DNA"/>
</dbReference>
<protein>
    <submittedName>
        <fullName evidence="2">MFS general substrate transporter</fullName>
    </submittedName>
</protein>
<dbReference type="PANTHER" id="PTHR11360:SF287">
    <property type="entry name" value="MFS MONOCARBOXYLATE TRANSPORTER"/>
    <property type="match status" value="1"/>
</dbReference>
<gene>
    <name evidence="2" type="ORF">BO94DRAFT_544181</name>
</gene>
<dbReference type="Gene3D" id="1.20.1250.20">
    <property type="entry name" value="MFS general substrate transporter like domains"/>
    <property type="match status" value="1"/>
</dbReference>
<feature type="transmembrane region" description="Helical" evidence="1">
    <location>
        <begin position="315"/>
        <end position="336"/>
    </location>
</feature>
<dbReference type="OrthoDB" id="2213137at2759"/>
<dbReference type="InterPro" id="IPR050327">
    <property type="entry name" value="Proton-linked_MCT"/>
</dbReference>
<dbReference type="AlphaFoldDB" id="A0A317X8A6"/>
<organism evidence="2 3">
    <name type="scientific">Aspergillus sclerotioniger CBS 115572</name>
    <dbReference type="NCBI Taxonomy" id="1450535"/>
    <lineage>
        <taxon>Eukaryota</taxon>
        <taxon>Fungi</taxon>
        <taxon>Dikarya</taxon>
        <taxon>Ascomycota</taxon>
        <taxon>Pezizomycotina</taxon>
        <taxon>Eurotiomycetes</taxon>
        <taxon>Eurotiomycetidae</taxon>
        <taxon>Eurotiales</taxon>
        <taxon>Aspergillaceae</taxon>
        <taxon>Aspergillus</taxon>
        <taxon>Aspergillus subgen. Circumdati</taxon>
    </lineage>
</organism>
<reference evidence="2 3" key="1">
    <citation type="submission" date="2016-12" db="EMBL/GenBank/DDBJ databases">
        <title>The genomes of Aspergillus section Nigri reveals drivers in fungal speciation.</title>
        <authorList>
            <consortium name="DOE Joint Genome Institute"/>
            <person name="Vesth T.C."/>
            <person name="Nybo J."/>
            <person name="Theobald S."/>
            <person name="Brandl J."/>
            <person name="Frisvad J.C."/>
            <person name="Nielsen K.F."/>
            <person name="Lyhne E.K."/>
            <person name="Kogle M.E."/>
            <person name="Kuo A."/>
            <person name="Riley R."/>
            <person name="Clum A."/>
            <person name="Nolan M."/>
            <person name="Lipzen A."/>
            <person name="Salamov A."/>
            <person name="Henrissat B."/>
            <person name="Wiebenga A."/>
            <person name="De Vries R.P."/>
            <person name="Grigoriev I.V."/>
            <person name="Mortensen U.H."/>
            <person name="Andersen M.R."/>
            <person name="Baker S.E."/>
        </authorList>
    </citation>
    <scope>NUCLEOTIDE SEQUENCE [LARGE SCALE GENOMIC DNA]</scope>
    <source>
        <strain evidence="2 3">CBS 115572</strain>
    </source>
</reference>
<feature type="transmembrane region" description="Helical" evidence="1">
    <location>
        <begin position="88"/>
        <end position="107"/>
    </location>
</feature>
<keyword evidence="1" id="KW-0812">Transmembrane</keyword>
<keyword evidence="1" id="KW-1133">Transmembrane helix</keyword>
<proteinExistence type="predicted"/>
<dbReference type="GeneID" id="37115313"/>
<feature type="transmembrane region" description="Helical" evidence="1">
    <location>
        <begin position="252"/>
        <end position="278"/>
    </location>
</feature>
<feature type="transmembrane region" description="Helical" evidence="1">
    <location>
        <begin position="119"/>
        <end position="138"/>
    </location>
</feature>
<dbReference type="PANTHER" id="PTHR11360">
    <property type="entry name" value="MONOCARBOXYLATE TRANSPORTER"/>
    <property type="match status" value="1"/>
</dbReference>
<feature type="transmembrane region" description="Helical" evidence="1">
    <location>
        <begin position="48"/>
        <end position="76"/>
    </location>
</feature>
<feature type="transmembrane region" description="Helical" evidence="1">
    <location>
        <begin position="179"/>
        <end position="200"/>
    </location>
</feature>
<dbReference type="RefSeq" id="XP_025469899.1">
    <property type="nucleotide sequence ID" value="XM_025613170.1"/>
</dbReference>
<dbReference type="SUPFAM" id="SSF103473">
    <property type="entry name" value="MFS general substrate transporter"/>
    <property type="match status" value="1"/>
</dbReference>
<feature type="transmembrane region" description="Helical" evidence="1">
    <location>
        <begin position="212"/>
        <end position="232"/>
    </location>
</feature>
<evidence type="ECO:0000313" key="3">
    <source>
        <dbReference type="Proteomes" id="UP000246702"/>
    </source>
</evidence>